<name>B2AZW6_PODAN</name>
<dbReference type="KEGG" id="pan:PODANSg6092"/>
<gene>
    <name evidence="1" type="ORF">PODANS_3_2835</name>
</gene>
<dbReference type="GeneID" id="6194128"/>
<dbReference type="EMBL" id="CU638743">
    <property type="protein sequence ID" value="CAP70189.1"/>
    <property type="molecule type" value="Genomic_DNA"/>
</dbReference>
<reference evidence="1" key="2">
    <citation type="submission" date="2008-07" db="EMBL/GenBank/DDBJ databases">
        <authorList>
            <person name="Genoscope - CEA"/>
        </authorList>
    </citation>
    <scope>NUCLEOTIDE SEQUENCE</scope>
    <source>
        <strain evidence="1">S mat+</strain>
    </source>
</reference>
<reference evidence="3" key="3">
    <citation type="journal article" date="2014" name="Genetics">
        <title>Maintaining two mating types: Structure of the mating type locus and its role in heterokaryosis in Podospora anserina.</title>
        <authorList>
            <person name="Grognet P."/>
            <person name="Bidard F."/>
            <person name="Kuchly C."/>
            <person name="Tong L.C.H."/>
            <person name="Coppin E."/>
            <person name="Benkhali J.A."/>
            <person name="Couloux A."/>
            <person name="Wincker P."/>
            <person name="Debuchy R."/>
            <person name="Silar P."/>
        </authorList>
    </citation>
    <scope>GENOME REANNOTATION</scope>
    <source>
        <strain evidence="3">S / ATCC MYA-4624 / DSM 980 / FGSC 10383</strain>
    </source>
</reference>
<keyword evidence="3" id="KW-1185">Reference proteome</keyword>
<sequence length="201" mass="22063">METPTYAINNRAGMLLRGHRLTVQRKQSKFANTRLATRYIGNIELAEVNKTAPHHDTQVAIRRDNLTGQVYNGPNSTANALARHNNSPATYNQAGCEESASAFPNAGLDRARQNHQFRLLAFGFSSRPAASCDVLSFPSGDLVTIVRRREAESPADASFERAQDPIVPRPSKQSLIVEVASERIEETPASLSGIHTTRLVL</sequence>
<organism evidence="1">
    <name type="scientific">Podospora anserina (strain S / ATCC MYA-4624 / DSM 980 / FGSC 10383)</name>
    <name type="common">Pleurage anserina</name>
    <dbReference type="NCBI Taxonomy" id="515849"/>
    <lineage>
        <taxon>Eukaryota</taxon>
        <taxon>Fungi</taxon>
        <taxon>Dikarya</taxon>
        <taxon>Ascomycota</taxon>
        <taxon>Pezizomycotina</taxon>
        <taxon>Sordariomycetes</taxon>
        <taxon>Sordariomycetidae</taxon>
        <taxon>Sordariales</taxon>
        <taxon>Podosporaceae</taxon>
        <taxon>Podospora</taxon>
        <taxon>Podospora anserina</taxon>
    </lineage>
</organism>
<evidence type="ECO:0000313" key="3">
    <source>
        <dbReference type="Proteomes" id="UP000001197"/>
    </source>
</evidence>
<reference evidence="2" key="4">
    <citation type="submission" date="2015-04" db="EMBL/GenBank/DDBJ databases">
        <title>Maintaining two mating types: Structure of the mating type locus and its role in heterokaryosis in Podospora anserina.</title>
        <authorList>
            <person name="Grognet P."/>
            <person name="Bidard F."/>
            <person name="Kuchly C."/>
            <person name="Chan Ho Tong L."/>
            <person name="Coppin E."/>
            <person name="Ait Benkhali J."/>
            <person name="Couloux A."/>
            <person name="Wincker P."/>
            <person name="Debuchy R."/>
            <person name="Silar P."/>
        </authorList>
    </citation>
    <scope>NUCLEOTIDE SEQUENCE</scope>
</reference>
<accession>B2AZW6</accession>
<protein>
    <submittedName>
        <fullName evidence="1">Podospora anserina S mat+ genomic DNA chromosome 3, supercontig 2</fullName>
    </submittedName>
</protein>
<reference evidence="1 3" key="1">
    <citation type="journal article" date="2008" name="Genome Biol.">
        <title>The genome sequence of the model ascomycete fungus Podospora anserina.</title>
        <authorList>
            <person name="Espagne E."/>
            <person name="Lespinet O."/>
            <person name="Malagnac F."/>
            <person name="Da Silva C."/>
            <person name="Jaillon O."/>
            <person name="Porcel B.M."/>
            <person name="Couloux A."/>
            <person name="Aury J.-M."/>
            <person name="Segurens B."/>
            <person name="Poulain J."/>
            <person name="Anthouard V."/>
            <person name="Grossetete S."/>
            <person name="Khalili H."/>
            <person name="Coppin E."/>
            <person name="Dequard-Chablat M."/>
            <person name="Picard M."/>
            <person name="Contamine V."/>
            <person name="Arnaise S."/>
            <person name="Bourdais A."/>
            <person name="Berteaux-Lecellier V."/>
            <person name="Gautheret D."/>
            <person name="de Vries R.P."/>
            <person name="Battaglia E."/>
            <person name="Coutinho P.M."/>
            <person name="Danchin E.G.J."/>
            <person name="Henrissat B."/>
            <person name="El Khoury R."/>
            <person name="Sainsard-Chanet A."/>
            <person name="Boivin A."/>
            <person name="Pinan-Lucarre B."/>
            <person name="Sellem C.H."/>
            <person name="Debuchy R."/>
            <person name="Wincker P."/>
            <person name="Weissenbach J."/>
            <person name="Silar P."/>
        </authorList>
    </citation>
    <scope>NUCLEOTIDE SEQUENCE [LARGE SCALE GENOMIC DNA]</scope>
    <source>
        <strain evidence="3">S / ATCC MYA-4624 / DSM 980 / FGSC 10383</strain>
        <strain evidence="1">S mat+</strain>
    </source>
</reference>
<proteinExistence type="predicted"/>
<dbReference type="RefSeq" id="XP_001909057.1">
    <property type="nucleotide sequence ID" value="XM_001909022.1"/>
</dbReference>
<dbReference type="HOGENOM" id="CLU_1360931_0_0_1"/>
<dbReference type="VEuPathDB" id="FungiDB:PODANS_3_2835"/>
<evidence type="ECO:0000313" key="1">
    <source>
        <dbReference type="EMBL" id="CAP70189.1"/>
    </source>
</evidence>
<dbReference type="AlphaFoldDB" id="B2AZW6"/>
<evidence type="ECO:0000313" key="2">
    <source>
        <dbReference type="EMBL" id="CDP26782.1"/>
    </source>
</evidence>
<dbReference type="EMBL" id="FO904938">
    <property type="protein sequence ID" value="CDP26782.1"/>
    <property type="molecule type" value="Genomic_DNA"/>
</dbReference>
<dbReference type="Proteomes" id="UP000001197">
    <property type="component" value="Chromosome 3"/>
</dbReference>